<keyword evidence="2" id="KW-0472">Membrane</keyword>
<dbReference type="EMBL" id="CP044232">
    <property type="protein sequence ID" value="QEW04764.1"/>
    <property type="molecule type" value="Genomic_DNA"/>
</dbReference>
<feature type="region of interest" description="Disordered" evidence="1">
    <location>
        <begin position="1"/>
        <end position="20"/>
    </location>
</feature>
<feature type="transmembrane region" description="Helical" evidence="2">
    <location>
        <begin position="120"/>
        <end position="143"/>
    </location>
</feature>
<feature type="compositionally biased region" description="Pro residues" evidence="1">
    <location>
        <begin position="7"/>
        <end position="17"/>
    </location>
</feature>
<evidence type="ECO:0000256" key="1">
    <source>
        <dbReference type="SAM" id="MobiDB-lite"/>
    </source>
</evidence>
<keyword evidence="2" id="KW-0812">Transmembrane</keyword>
<name>A0A5J6L870_9MICO</name>
<dbReference type="Proteomes" id="UP000325516">
    <property type="component" value="Chromosome"/>
</dbReference>
<accession>A0A5J6L870</accession>
<keyword evidence="2" id="KW-1133">Transmembrane helix</keyword>
<sequence length="149" mass="15326">MDAALGTPPPLPPPPIVEAPSPDVVAAPAAPRIPGAARTGYTQLPTAPVILATHGPVEGESSPWSPPPPARRTAVGPWALALAIVALGASFFVGWMLPFGLAGFVVAIVALRRPGESRAIAVWALVLSLVSLVYSVGWLLWVIPQLPLG</sequence>
<evidence type="ECO:0000256" key="2">
    <source>
        <dbReference type="SAM" id="Phobius"/>
    </source>
</evidence>
<keyword evidence="4" id="KW-1185">Reference proteome</keyword>
<protein>
    <recommendedName>
        <fullName evidence="5">DUF4190 domain-containing protein</fullName>
    </recommendedName>
</protein>
<proteinExistence type="predicted"/>
<reference evidence="4" key="1">
    <citation type="submission" date="2019-09" db="EMBL/GenBank/DDBJ databases">
        <title>Mumia zhuanghuii sp. nov. isolated from the intestinal contents of plateau pika (Ochotona curzoniae) in the Qinghai-Tibet plateau of China.</title>
        <authorList>
            <person name="Tian Z."/>
        </authorList>
    </citation>
    <scope>NUCLEOTIDE SEQUENCE [LARGE SCALE GENOMIC DNA]</scope>
    <source>
        <strain evidence="4">L-031</strain>
    </source>
</reference>
<dbReference type="KEGG" id="mlz:F6J85_03285"/>
<evidence type="ECO:0000313" key="3">
    <source>
        <dbReference type="EMBL" id="QEW04764.1"/>
    </source>
</evidence>
<gene>
    <name evidence="3" type="ORF">F6J85_03285</name>
</gene>
<organism evidence="3 4">
    <name type="scientific">Microbacterium lushaniae</name>
    <dbReference type="NCBI Taxonomy" id="2614639"/>
    <lineage>
        <taxon>Bacteria</taxon>
        <taxon>Bacillati</taxon>
        <taxon>Actinomycetota</taxon>
        <taxon>Actinomycetes</taxon>
        <taxon>Micrococcales</taxon>
        <taxon>Microbacteriaceae</taxon>
        <taxon>Microbacterium</taxon>
    </lineage>
</organism>
<evidence type="ECO:0008006" key="5">
    <source>
        <dbReference type="Google" id="ProtNLM"/>
    </source>
</evidence>
<dbReference type="AlphaFoldDB" id="A0A5J6L870"/>
<feature type="transmembrane region" description="Helical" evidence="2">
    <location>
        <begin position="78"/>
        <end position="111"/>
    </location>
</feature>
<evidence type="ECO:0000313" key="4">
    <source>
        <dbReference type="Proteomes" id="UP000325516"/>
    </source>
</evidence>